<dbReference type="GO" id="GO:0005576">
    <property type="term" value="C:extracellular region"/>
    <property type="evidence" value="ECO:0007669"/>
    <property type="project" value="TreeGrafter"/>
</dbReference>
<name>A0A4Z2BTW9_9TELE</name>
<reference evidence="13 14" key="1">
    <citation type="submission" date="2019-04" db="EMBL/GenBank/DDBJ databases">
        <title>The sequence and de novo assembly of Takifugu bimaculatus genome using PacBio and Hi-C technologies.</title>
        <authorList>
            <person name="Xu P."/>
            <person name="Liu B."/>
            <person name="Zhou Z."/>
        </authorList>
    </citation>
    <scope>NUCLEOTIDE SEQUENCE [LARGE SCALE GENOMIC DNA]</scope>
    <source>
        <strain evidence="13">TB-2018</strain>
        <tissue evidence="13">Muscle</tissue>
    </source>
</reference>
<feature type="compositionally biased region" description="Basic and acidic residues" evidence="11">
    <location>
        <begin position="1"/>
        <end position="10"/>
    </location>
</feature>
<dbReference type="PANTHER" id="PTHR31698:SF12">
    <property type="entry name" value="LYSOZYME G"/>
    <property type="match status" value="1"/>
</dbReference>
<evidence type="ECO:0000256" key="7">
    <source>
        <dbReference type="ARBA" id="ARBA00022801"/>
    </source>
</evidence>
<dbReference type="CDD" id="cd01021">
    <property type="entry name" value="GEWL"/>
    <property type="match status" value="1"/>
</dbReference>
<dbReference type="SUPFAM" id="SSF53955">
    <property type="entry name" value="Lysozyme-like"/>
    <property type="match status" value="1"/>
</dbReference>
<dbReference type="AlphaFoldDB" id="A0A4Z2BTW9"/>
<dbReference type="GO" id="GO:0031640">
    <property type="term" value="P:killing of cells of another organism"/>
    <property type="evidence" value="ECO:0007669"/>
    <property type="project" value="UniProtKB-KW"/>
</dbReference>
<dbReference type="Pfam" id="PF01464">
    <property type="entry name" value="SLT"/>
    <property type="match status" value="1"/>
</dbReference>
<evidence type="ECO:0000256" key="8">
    <source>
        <dbReference type="ARBA" id="ARBA00023295"/>
    </source>
</evidence>
<feature type="domain" description="Transglycosylase SLT" evidence="12">
    <location>
        <begin position="50"/>
        <end position="169"/>
    </location>
</feature>
<dbReference type="EMBL" id="SWLE01000010">
    <property type="protein sequence ID" value="TNM95674.1"/>
    <property type="molecule type" value="Genomic_DNA"/>
</dbReference>
<dbReference type="GO" id="GO:0009253">
    <property type="term" value="P:peptidoglycan catabolic process"/>
    <property type="evidence" value="ECO:0007669"/>
    <property type="project" value="InterPro"/>
</dbReference>
<evidence type="ECO:0000256" key="9">
    <source>
        <dbReference type="PIRNR" id="PIRNR001065"/>
    </source>
</evidence>
<dbReference type="InterPro" id="IPR023346">
    <property type="entry name" value="Lysozyme-like_dom_sf"/>
</dbReference>
<keyword evidence="5" id="KW-0929">Antimicrobial</keyword>
<dbReference type="EC" id="3.2.1.17" evidence="3 9"/>
<comment type="catalytic activity">
    <reaction evidence="1 9">
        <text>Hydrolysis of (1-&gt;4)-beta-linkages between N-acetylmuramic acid and N-acetyl-D-glucosamine residues in a peptidoglycan and between N-acetyl-D-glucosamine residues in chitodextrins.</text>
        <dbReference type="EC" id="3.2.1.17"/>
    </reaction>
</comment>
<feature type="region of interest" description="Disordered" evidence="11">
    <location>
        <begin position="1"/>
        <end position="28"/>
    </location>
</feature>
<protein>
    <recommendedName>
        <fullName evidence="4 9">Lysozyme g</fullName>
        <ecNumber evidence="3 9">3.2.1.17</ecNumber>
    </recommendedName>
</protein>
<keyword evidence="6" id="KW-0081">Bacteriolytic enzyme</keyword>
<evidence type="ECO:0000256" key="4">
    <source>
        <dbReference type="ARBA" id="ARBA00016485"/>
    </source>
</evidence>
<feature type="active site" evidence="10">
    <location>
        <position position="71"/>
    </location>
</feature>
<sequence length="190" mass="20959">MPYGKIEDIKTSGASDVTAAQDGLKEGGWKSSHRMAEIDSNRMENYRTIINLAGRQCDVDPAVIAGIISRESRAGNQLINGWGDQGKAFGLMQIDVTPPPNGGGHTPVGTWDSLEHLIQATEILVEFIERIKTKFRRWNADQHLKGALAAYNKGEKNVESYKSVDAKTTGKDYSNDVVARAQWYKSNMGF</sequence>
<evidence type="ECO:0000313" key="14">
    <source>
        <dbReference type="Proteomes" id="UP000516260"/>
    </source>
</evidence>
<feature type="active site" evidence="10">
    <location>
        <position position="84"/>
    </location>
</feature>
<evidence type="ECO:0000259" key="12">
    <source>
        <dbReference type="Pfam" id="PF01464"/>
    </source>
</evidence>
<dbReference type="Proteomes" id="UP000516260">
    <property type="component" value="Chromosome 18"/>
</dbReference>
<keyword evidence="14" id="KW-1185">Reference proteome</keyword>
<dbReference type="InterPro" id="IPR008258">
    <property type="entry name" value="Transglycosylase_SLT_dom_1"/>
</dbReference>
<dbReference type="GO" id="GO:0050830">
    <property type="term" value="P:defense response to Gram-positive bacterium"/>
    <property type="evidence" value="ECO:0007669"/>
    <property type="project" value="TreeGrafter"/>
</dbReference>
<dbReference type="FunFam" id="1.10.530.10:FF:000026">
    <property type="entry name" value="Lysozyme g"/>
    <property type="match status" value="1"/>
</dbReference>
<accession>A0A4Z2BTW9</accession>
<organism evidence="13 14">
    <name type="scientific">Takifugu bimaculatus</name>
    <dbReference type="NCBI Taxonomy" id="433685"/>
    <lineage>
        <taxon>Eukaryota</taxon>
        <taxon>Metazoa</taxon>
        <taxon>Chordata</taxon>
        <taxon>Craniata</taxon>
        <taxon>Vertebrata</taxon>
        <taxon>Euteleostomi</taxon>
        <taxon>Actinopterygii</taxon>
        <taxon>Neopterygii</taxon>
        <taxon>Teleostei</taxon>
        <taxon>Neoteleostei</taxon>
        <taxon>Acanthomorphata</taxon>
        <taxon>Eupercaria</taxon>
        <taxon>Tetraodontiformes</taxon>
        <taxon>Tetradontoidea</taxon>
        <taxon>Tetraodontidae</taxon>
        <taxon>Takifugu</taxon>
    </lineage>
</organism>
<evidence type="ECO:0000256" key="1">
    <source>
        <dbReference type="ARBA" id="ARBA00000632"/>
    </source>
</evidence>
<dbReference type="InterPro" id="IPR002152">
    <property type="entry name" value="Glyco_hydro_23"/>
</dbReference>
<comment type="caution">
    <text evidence="13">The sequence shown here is derived from an EMBL/GenBank/DDBJ whole genome shotgun (WGS) entry which is preliminary data.</text>
</comment>
<dbReference type="GO" id="GO:0003796">
    <property type="term" value="F:lysozyme activity"/>
    <property type="evidence" value="ECO:0007669"/>
    <property type="project" value="UniProtKB-UniRule"/>
</dbReference>
<evidence type="ECO:0000256" key="3">
    <source>
        <dbReference type="ARBA" id="ARBA00012732"/>
    </source>
</evidence>
<keyword evidence="8 9" id="KW-0326">Glycosidase</keyword>
<keyword evidence="7 9" id="KW-0378">Hydrolase</keyword>
<comment type="similarity">
    <text evidence="2 9">Belongs to the glycosyl hydrolase 23 family.</text>
</comment>
<evidence type="ECO:0000313" key="13">
    <source>
        <dbReference type="EMBL" id="TNM95674.1"/>
    </source>
</evidence>
<proteinExistence type="inferred from homology"/>
<gene>
    <name evidence="13" type="ORF">fugu_016757</name>
</gene>
<dbReference type="Gene3D" id="1.10.530.10">
    <property type="match status" value="1"/>
</dbReference>
<dbReference type="PANTHER" id="PTHR31698">
    <property type="entry name" value="LYSOZYME G FAMILY MEMBER"/>
    <property type="match status" value="1"/>
</dbReference>
<evidence type="ECO:0000256" key="11">
    <source>
        <dbReference type="SAM" id="MobiDB-lite"/>
    </source>
</evidence>
<dbReference type="PIRSF" id="PIRSF001065">
    <property type="entry name" value="Lysozyme_g"/>
    <property type="match status" value="1"/>
</dbReference>
<evidence type="ECO:0000256" key="5">
    <source>
        <dbReference type="ARBA" id="ARBA00022529"/>
    </source>
</evidence>
<evidence type="ECO:0000256" key="2">
    <source>
        <dbReference type="ARBA" id="ARBA00008902"/>
    </source>
</evidence>
<evidence type="ECO:0000256" key="10">
    <source>
        <dbReference type="PIRSR" id="PIRSR001065-1"/>
    </source>
</evidence>
<evidence type="ECO:0000256" key="6">
    <source>
        <dbReference type="ARBA" id="ARBA00022638"/>
    </source>
</evidence>
<dbReference type="PRINTS" id="PR00749">
    <property type="entry name" value="LYSOZYMEG"/>
</dbReference>